<evidence type="ECO:0000313" key="5">
    <source>
        <dbReference type="Proteomes" id="UP000249619"/>
    </source>
</evidence>
<dbReference type="GO" id="GO:0051059">
    <property type="term" value="F:NF-kappaB binding"/>
    <property type="evidence" value="ECO:0007669"/>
    <property type="project" value="TreeGrafter"/>
</dbReference>
<evidence type="ECO:0000313" key="4">
    <source>
        <dbReference type="EMBL" id="RAR10583.1"/>
    </source>
</evidence>
<keyword evidence="5" id="KW-1185">Reference proteome</keyword>
<keyword evidence="1" id="KW-0677">Repeat</keyword>
<proteinExistence type="predicted"/>
<keyword evidence="2" id="KW-0040">ANK repeat</keyword>
<feature type="region of interest" description="Disordered" evidence="3">
    <location>
        <begin position="30"/>
        <end position="52"/>
    </location>
</feature>
<evidence type="ECO:0000256" key="3">
    <source>
        <dbReference type="SAM" id="MobiDB-lite"/>
    </source>
</evidence>
<gene>
    <name evidence="4" type="ORF">DDE83_004980</name>
</gene>
<reference evidence="5" key="1">
    <citation type="submission" date="2018-05" db="EMBL/GenBank/DDBJ databases">
        <title>Draft genome sequence of Stemphylium lycopersici strain CIDEFI 213.</title>
        <authorList>
            <person name="Medina R."/>
            <person name="Franco M.E.E."/>
            <person name="Lucentini C.G."/>
            <person name="Saparrat M.C.N."/>
            <person name="Balatti P.A."/>
        </authorList>
    </citation>
    <scope>NUCLEOTIDE SEQUENCE [LARGE SCALE GENOMIC DNA]</scope>
    <source>
        <strain evidence="5">CIDEFI 213</strain>
    </source>
</reference>
<dbReference type="InterPro" id="IPR051070">
    <property type="entry name" value="NF-kappa-B_inhibitor"/>
</dbReference>
<dbReference type="Proteomes" id="UP000249619">
    <property type="component" value="Unassembled WGS sequence"/>
</dbReference>
<dbReference type="Gene3D" id="1.25.40.10">
    <property type="entry name" value="Tetratricopeptide repeat domain"/>
    <property type="match status" value="1"/>
</dbReference>
<dbReference type="EMBL" id="QGDH01000064">
    <property type="protein sequence ID" value="RAR10583.1"/>
    <property type="molecule type" value="Genomic_DNA"/>
</dbReference>
<dbReference type="GO" id="GO:0005829">
    <property type="term" value="C:cytosol"/>
    <property type="evidence" value="ECO:0007669"/>
    <property type="project" value="TreeGrafter"/>
</dbReference>
<dbReference type="PANTHER" id="PTHR46680:SF3">
    <property type="entry name" value="NF-KAPPA-B INHIBITOR CACTUS"/>
    <property type="match status" value="1"/>
</dbReference>
<feature type="compositionally biased region" description="Basic and acidic residues" evidence="3">
    <location>
        <begin position="366"/>
        <end position="380"/>
    </location>
</feature>
<dbReference type="InterPro" id="IPR036770">
    <property type="entry name" value="Ankyrin_rpt-contain_sf"/>
</dbReference>
<sequence>MNISPNPGLATSDVGVSAWIRIMQDMWEDKGESESTVKIPKRTSKVSGRDDSFARNTTAVHDMQQRETSDSDDDLEVDFAKAALSTGNEAFEVQEWSEADSLLQEALRILRQLSKQRRAFCDIFSLHYKLAICAFHTQHPVDAEAALNSLLQQATVSDEQRECVHNATHVLSQLYVRMGQIGRARAECEKALQARRKLLGKQHAASLESLALMAHIYVLLNNRALAKSCLAMIPEASRDTILRIVEVSLGSDVEHLDFTSLLSRVASPEGSATTERTYSRLSESTLEVPLGFHGSDKGSIMRSPPASPWQTSQSLTVDEMPPTDSRSLSTTSPTSALATTEWRRSENTPVPAYAPSPTKAESNFSDVHRPDLSERLDTKPLSRKEMLTKVGCHPRDRTEEAVCDGDNTALATILGKKKGFWRSNIPLFGEDEMARRLIEANYSVNEVPFGYSTNLTPLNFAIGARQVNMVSLLIAHGAVPAEPDSWSTLAGQLMSRSWLMKTTSDAERPTVPHRIMAIMEILLRRGWDINAPIAKSGSTVLHQAVSFWTGALKWDLNLRSTMTSFLCERGANPFQANAEGKTPYEMAAASEHQDLVSILQNCLRQRDLIGTPAMPVELPGQSR</sequence>
<feature type="region of interest" description="Disordered" evidence="3">
    <location>
        <begin position="292"/>
        <end position="380"/>
    </location>
</feature>
<dbReference type="InterPro" id="IPR011990">
    <property type="entry name" value="TPR-like_helical_dom_sf"/>
</dbReference>
<dbReference type="InterPro" id="IPR002110">
    <property type="entry name" value="Ankyrin_rpt"/>
</dbReference>
<dbReference type="SMART" id="SM00248">
    <property type="entry name" value="ANK"/>
    <property type="match status" value="3"/>
</dbReference>
<dbReference type="AlphaFoldDB" id="A0A364N385"/>
<dbReference type="PANTHER" id="PTHR46680">
    <property type="entry name" value="NF-KAPPA-B INHIBITOR ALPHA"/>
    <property type="match status" value="1"/>
</dbReference>
<feature type="compositionally biased region" description="Low complexity" evidence="3">
    <location>
        <begin position="322"/>
        <end position="340"/>
    </location>
</feature>
<dbReference type="GO" id="GO:0071356">
    <property type="term" value="P:cellular response to tumor necrosis factor"/>
    <property type="evidence" value="ECO:0007669"/>
    <property type="project" value="TreeGrafter"/>
</dbReference>
<dbReference type="SUPFAM" id="SSF48403">
    <property type="entry name" value="Ankyrin repeat"/>
    <property type="match status" value="1"/>
</dbReference>
<organism evidence="4 5">
    <name type="scientific">Stemphylium lycopersici</name>
    <name type="common">Tomato gray leaf spot disease fungus</name>
    <name type="synonym">Thyrospora lycopersici</name>
    <dbReference type="NCBI Taxonomy" id="183478"/>
    <lineage>
        <taxon>Eukaryota</taxon>
        <taxon>Fungi</taxon>
        <taxon>Dikarya</taxon>
        <taxon>Ascomycota</taxon>
        <taxon>Pezizomycotina</taxon>
        <taxon>Dothideomycetes</taxon>
        <taxon>Pleosporomycetidae</taxon>
        <taxon>Pleosporales</taxon>
        <taxon>Pleosporineae</taxon>
        <taxon>Pleosporaceae</taxon>
        <taxon>Stemphylium</taxon>
    </lineage>
</organism>
<dbReference type="SUPFAM" id="SSF48452">
    <property type="entry name" value="TPR-like"/>
    <property type="match status" value="1"/>
</dbReference>
<comment type="caution">
    <text evidence="4">The sequence shown here is derived from an EMBL/GenBank/DDBJ whole genome shotgun (WGS) entry which is preliminary data.</text>
</comment>
<dbReference type="Pfam" id="PF13374">
    <property type="entry name" value="TPR_10"/>
    <property type="match status" value="1"/>
</dbReference>
<name>A0A364N385_STELY</name>
<dbReference type="Gene3D" id="1.25.40.20">
    <property type="entry name" value="Ankyrin repeat-containing domain"/>
    <property type="match status" value="2"/>
</dbReference>
<dbReference type="STRING" id="183478.A0A364N385"/>
<evidence type="ECO:0000256" key="2">
    <source>
        <dbReference type="ARBA" id="ARBA00023043"/>
    </source>
</evidence>
<accession>A0A364N385</accession>
<evidence type="ECO:0000256" key="1">
    <source>
        <dbReference type="ARBA" id="ARBA00022737"/>
    </source>
</evidence>
<protein>
    <submittedName>
        <fullName evidence="4">Mfs general substrate transporter</fullName>
    </submittedName>
</protein>